<comment type="caution">
    <text evidence="2">The sequence shown here is derived from an EMBL/GenBank/DDBJ whole genome shotgun (WGS) entry which is preliminary data.</text>
</comment>
<proteinExistence type="predicted"/>
<feature type="chain" id="PRO_5045058463" evidence="1">
    <location>
        <begin position="23"/>
        <end position="69"/>
    </location>
</feature>
<accession>A0ABU8DEZ4</accession>
<dbReference type="Proteomes" id="UP001306592">
    <property type="component" value="Unassembled WGS sequence"/>
</dbReference>
<evidence type="ECO:0000313" key="2">
    <source>
        <dbReference type="EMBL" id="MEI2681443.1"/>
    </source>
</evidence>
<feature type="signal peptide" evidence="1">
    <location>
        <begin position="1"/>
        <end position="22"/>
    </location>
</feature>
<organism evidence="2 3">
    <name type="scientific">Erwinia aphidicola</name>
    <dbReference type="NCBI Taxonomy" id="68334"/>
    <lineage>
        <taxon>Bacteria</taxon>
        <taxon>Pseudomonadati</taxon>
        <taxon>Pseudomonadota</taxon>
        <taxon>Gammaproteobacteria</taxon>
        <taxon>Enterobacterales</taxon>
        <taxon>Erwiniaceae</taxon>
        <taxon>Erwinia</taxon>
    </lineage>
</organism>
<protein>
    <submittedName>
        <fullName evidence="2">Uncharacterized protein</fullName>
    </submittedName>
</protein>
<reference evidence="2 3" key="1">
    <citation type="submission" date="2024-02" db="EMBL/GenBank/DDBJ databases">
        <title>First report Erwinia aphidicola in onion in Chile.</title>
        <authorList>
            <person name="Valenzuela M."/>
            <person name="Pena M."/>
            <person name="Dutta B."/>
        </authorList>
    </citation>
    <scope>NUCLEOTIDE SEQUENCE [LARGE SCALE GENOMIC DNA]</scope>
    <source>
        <strain evidence="2 3">QCJ3A</strain>
    </source>
</reference>
<gene>
    <name evidence="2" type="ORF">V8N49_07155</name>
</gene>
<dbReference type="PROSITE" id="PS51257">
    <property type="entry name" value="PROKAR_LIPOPROTEIN"/>
    <property type="match status" value="1"/>
</dbReference>
<sequence>MQQLVKSAIIVALFSACATAQAAEGINHSAASTQADTPFSYERQLQKVMRPINDLLPPDDVQEGQASRS</sequence>
<dbReference type="RefSeq" id="WP_336202732.1">
    <property type="nucleotide sequence ID" value="NZ_JBANEI010000003.1"/>
</dbReference>
<name>A0ABU8DEZ4_ERWAP</name>
<keyword evidence="1" id="KW-0732">Signal</keyword>
<dbReference type="EMBL" id="JBANEI010000003">
    <property type="protein sequence ID" value="MEI2681443.1"/>
    <property type="molecule type" value="Genomic_DNA"/>
</dbReference>
<evidence type="ECO:0000313" key="3">
    <source>
        <dbReference type="Proteomes" id="UP001306592"/>
    </source>
</evidence>
<keyword evidence="3" id="KW-1185">Reference proteome</keyword>
<evidence type="ECO:0000256" key="1">
    <source>
        <dbReference type="SAM" id="SignalP"/>
    </source>
</evidence>